<comment type="subcellular location">
    <subcellularLocation>
        <location evidence="1">Periplasm</location>
    </subcellularLocation>
</comment>
<name>A0A4R3M4L4_9HYPH</name>
<protein>
    <submittedName>
        <fullName evidence="8">Acetyltransferase AlgX (SGNH hydrolase-like protein)</fullName>
    </submittedName>
</protein>
<organism evidence="8 9">
    <name type="scientific">Aquabacter spiritensis</name>
    <dbReference type="NCBI Taxonomy" id="933073"/>
    <lineage>
        <taxon>Bacteria</taxon>
        <taxon>Pseudomonadati</taxon>
        <taxon>Pseudomonadota</taxon>
        <taxon>Alphaproteobacteria</taxon>
        <taxon>Hyphomicrobiales</taxon>
        <taxon>Xanthobacteraceae</taxon>
        <taxon>Aquabacter</taxon>
    </lineage>
</organism>
<gene>
    <name evidence="8" type="ORF">EDC64_101305</name>
</gene>
<dbReference type="RefSeq" id="WP_245504481.1">
    <property type="nucleotide sequence ID" value="NZ_SMAI01000001.1"/>
</dbReference>
<feature type="domain" description="AlgX/AlgJ SGNH hydrolase-like" evidence="7">
    <location>
        <begin position="88"/>
        <end position="311"/>
    </location>
</feature>
<evidence type="ECO:0000256" key="2">
    <source>
        <dbReference type="ARBA" id="ARBA00005182"/>
    </source>
</evidence>
<evidence type="ECO:0000256" key="3">
    <source>
        <dbReference type="ARBA" id="ARBA00022679"/>
    </source>
</evidence>
<keyword evidence="4" id="KW-0732">Signal</keyword>
<dbReference type="AlphaFoldDB" id="A0A4R3M4L4"/>
<keyword evidence="3 8" id="KW-0808">Transferase</keyword>
<dbReference type="Proteomes" id="UP000294664">
    <property type="component" value="Unassembled WGS sequence"/>
</dbReference>
<keyword evidence="5" id="KW-0574">Periplasm</keyword>
<evidence type="ECO:0000313" key="9">
    <source>
        <dbReference type="Proteomes" id="UP000294664"/>
    </source>
</evidence>
<comment type="pathway">
    <text evidence="2">Glycan biosynthesis; alginate biosynthesis.</text>
</comment>
<dbReference type="GO" id="GO:0016740">
    <property type="term" value="F:transferase activity"/>
    <property type="evidence" value="ECO:0007669"/>
    <property type="project" value="UniProtKB-KW"/>
</dbReference>
<comment type="caution">
    <text evidence="8">The sequence shown here is derived from an EMBL/GenBank/DDBJ whole genome shotgun (WGS) entry which is preliminary data.</text>
</comment>
<keyword evidence="9" id="KW-1185">Reference proteome</keyword>
<dbReference type="GO" id="GO:0042121">
    <property type="term" value="P:alginic acid biosynthetic process"/>
    <property type="evidence" value="ECO:0007669"/>
    <property type="project" value="UniProtKB-UniPathway"/>
</dbReference>
<evidence type="ECO:0000256" key="4">
    <source>
        <dbReference type="ARBA" id="ARBA00022729"/>
    </source>
</evidence>
<dbReference type="UniPathway" id="UPA00286"/>
<dbReference type="InterPro" id="IPR031811">
    <property type="entry name" value="ALGX/ALGJ_SGNH-like"/>
</dbReference>
<keyword evidence="8" id="KW-0378">Hydrolase</keyword>
<dbReference type="EMBL" id="SMAI01000001">
    <property type="protein sequence ID" value="TCT07786.1"/>
    <property type="molecule type" value="Genomic_DNA"/>
</dbReference>
<dbReference type="Pfam" id="PF16822">
    <property type="entry name" value="ALGX"/>
    <property type="match status" value="1"/>
</dbReference>
<sequence length="365" mass="40279">MTMPLLLAYRRWWCLIFAGVLLLPTLGHVLPDIPGPARPVIAPAERWWMRATERLDPFINANFGFRGVIMAANAGYARAFDSTRARPVAIGADGQLFYTGDRTMDQALGLLVRRPAMAALGETLARLQATLKPWDGRLVVMPMPNAAAIIPEKLPDWARGQMRTPTEFDLAAEDAARRGLAFVDLRPILTAAKAAGPVYRRTDTHWTQRAALIAFNAAMAAAGRPDLEIPESAAIGPLQAVPSGDLARYLGDADPRGDRDYAERDPLPKATLVPLSGLVPERPANDPFRPYAYSTGHDGPSILVIGDSFTQHYWPRLLAARTSRFGWMTHEFCRFDWGAIARFKPDIVIYGPTERSLPCKIRQGE</sequence>
<dbReference type="GO" id="GO:0016787">
    <property type="term" value="F:hydrolase activity"/>
    <property type="evidence" value="ECO:0007669"/>
    <property type="project" value="UniProtKB-KW"/>
</dbReference>
<accession>A0A4R3M4L4</accession>
<evidence type="ECO:0000259" key="7">
    <source>
        <dbReference type="Pfam" id="PF16822"/>
    </source>
</evidence>
<proteinExistence type="predicted"/>
<evidence type="ECO:0000256" key="5">
    <source>
        <dbReference type="ARBA" id="ARBA00022764"/>
    </source>
</evidence>
<evidence type="ECO:0000256" key="1">
    <source>
        <dbReference type="ARBA" id="ARBA00004418"/>
    </source>
</evidence>
<dbReference type="GO" id="GO:0042597">
    <property type="term" value="C:periplasmic space"/>
    <property type="evidence" value="ECO:0007669"/>
    <property type="project" value="UniProtKB-SubCell"/>
</dbReference>
<reference evidence="8 9" key="1">
    <citation type="submission" date="2019-03" db="EMBL/GenBank/DDBJ databases">
        <title>Genomic Encyclopedia of Type Strains, Phase IV (KMG-IV): sequencing the most valuable type-strain genomes for metagenomic binning, comparative biology and taxonomic classification.</title>
        <authorList>
            <person name="Goeker M."/>
        </authorList>
    </citation>
    <scope>NUCLEOTIDE SEQUENCE [LARGE SCALE GENOMIC DNA]</scope>
    <source>
        <strain evidence="8 9">DSM 9035</strain>
    </source>
</reference>
<keyword evidence="6" id="KW-0016">Alginate biosynthesis</keyword>
<evidence type="ECO:0000256" key="6">
    <source>
        <dbReference type="ARBA" id="ARBA00022841"/>
    </source>
</evidence>
<evidence type="ECO:0000313" key="8">
    <source>
        <dbReference type="EMBL" id="TCT07786.1"/>
    </source>
</evidence>